<reference evidence="3" key="1">
    <citation type="submission" date="2022-07" db="EMBL/GenBank/DDBJ databases">
        <authorList>
            <person name="Trinca V."/>
            <person name="Uliana J.V.C."/>
            <person name="Torres T.T."/>
            <person name="Ward R.J."/>
            <person name="Monesi N."/>
        </authorList>
    </citation>
    <scope>NUCLEOTIDE SEQUENCE</scope>
    <source>
        <strain evidence="3">HSMRA1968</strain>
        <tissue evidence="3">Whole embryos</tissue>
    </source>
</reference>
<name>A0A9Q0MWB2_9DIPT</name>
<evidence type="ECO:0000313" key="4">
    <source>
        <dbReference type="Proteomes" id="UP001151699"/>
    </source>
</evidence>
<dbReference type="SUPFAM" id="SSF50978">
    <property type="entry name" value="WD40 repeat-like"/>
    <property type="match status" value="1"/>
</dbReference>
<feature type="region of interest" description="Disordered" evidence="1">
    <location>
        <begin position="785"/>
        <end position="804"/>
    </location>
</feature>
<dbReference type="InterPro" id="IPR036322">
    <property type="entry name" value="WD40_repeat_dom_sf"/>
</dbReference>
<dbReference type="InterPro" id="IPR015943">
    <property type="entry name" value="WD40/YVTN_repeat-like_dom_sf"/>
</dbReference>
<feature type="compositionally biased region" description="Basic and acidic residues" evidence="1">
    <location>
        <begin position="1010"/>
        <end position="1026"/>
    </location>
</feature>
<evidence type="ECO:0000256" key="1">
    <source>
        <dbReference type="SAM" id="MobiDB-lite"/>
    </source>
</evidence>
<feature type="compositionally biased region" description="Basic and acidic residues" evidence="1">
    <location>
        <begin position="1049"/>
        <end position="1070"/>
    </location>
</feature>
<dbReference type="GO" id="GO:0006914">
    <property type="term" value="P:autophagy"/>
    <property type="evidence" value="ECO:0007669"/>
    <property type="project" value="InterPro"/>
</dbReference>
<dbReference type="Gene3D" id="2.130.10.10">
    <property type="entry name" value="YVTN repeat-like/Quinoprotein amine dehydrogenase"/>
    <property type="match status" value="1"/>
</dbReference>
<comment type="caution">
    <text evidence="3">The sequence shown here is derived from an EMBL/GenBank/DDBJ whole genome shotgun (WGS) entry which is preliminary data.</text>
</comment>
<feature type="compositionally biased region" description="Basic and acidic residues" evidence="1">
    <location>
        <begin position="921"/>
        <end position="984"/>
    </location>
</feature>
<dbReference type="OrthoDB" id="25778at2759"/>
<dbReference type="Proteomes" id="UP001151699">
    <property type="component" value="Chromosome X"/>
</dbReference>
<feature type="region of interest" description="Disordered" evidence="1">
    <location>
        <begin position="1"/>
        <end position="21"/>
    </location>
</feature>
<feature type="compositionally biased region" description="Basic residues" evidence="1">
    <location>
        <begin position="1439"/>
        <end position="1448"/>
    </location>
</feature>
<evidence type="ECO:0000259" key="2">
    <source>
        <dbReference type="Pfam" id="PF21034"/>
    </source>
</evidence>
<dbReference type="PANTHER" id="PTHR13268:SF0">
    <property type="entry name" value="BCAS3 MICROTUBULE ASSOCIATED CELL MIGRATION FACTOR"/>
    <property type="match status" value="1"/>
</dbReference>
<feature type="region of interest" description="Disordered" evidence="1">
    <location>
        <begin position="1202"/>
        <end position="1223"/>
    </location>
</feature>
<dbReference type="InterPro" id="IPR045142">
    <property type="entry name" value="BCAS3-like"/>
</dbReference>
<evidence type="ECO:0000313" key="3">
    <source>
        <dbReference type="EMBL" id="KAJ6638684.1"/>
    </source>
</evidence>
<feature type="region of interest" description="Disordered" evidence="1">
    <location>
        <begin position="1349"/>
        <end position="1383"/>
    </location>
</feature>
<dbReference type="Pfam" id="PF21034">
    <property type="entry name" value="BCAS3_WD40"/>
    <property type="match status" value="1"/>
</dbReference>
<dbReference type="PANTHER" id="PTHR13268">
    <property type="entry name" value="BREAST CARCINOMA AMPLIFIED SEQUENCE 3"/>
    <property type="match status" value="1"/>
</dbReference>
<feature type="compositionally biased region" description="Basic and acidic residues" evidence="1">
    <location>
        <begin position="1080"/>
        <end position="1091"/>
    </location>
</feature>
<dbReference type="EMBL" id="WJQU01000003">
    <property type="protein sequence ID" value="KAJ6638684.1"/>
    <property type="molecule type" value="Genomic_DNA"/>
</dbReference>
<feature type="region of interest" description="Disordered" evidence="1">
    <location>
        <begin position="921"/>
        <end position="1124"/>
    </location>
</feature>
<feature type="compositionally biased region" description="Polar residues" evidence="1">
    <location>
        <begin position="1205"/>
        <end position="1223"/>
    </location>
</feature>
<gene>
    <name evidence="3" type="primary">rudhira</name>
    <name evidence="3" type="ORF">Bhyg_11421</name>
</gene>
<feature type="domain" description="BCAS3 WD40" evidence="2">
    <location>
        <begin position="52"/>
        <end position="465"/>
    </location>
</feature>
<organism evidence="3 4">
    <name type="scientific">Pseudolycoriella hygida</name>
    <dbReference type="NCBI Taxonomy" id="35572"/>
    <lineage>
        <taxon>Eukaryota</taxon>
        <taxon>Metazoa</taxon>
        <taxon>Ecdysozoa</taxon>
        <taxon>Arthropoda</taxon>
        <taxon>Hexapoda</taxon>
        <taxon>Insecta</taxon>
        <taxon>Pterygota</taxon>
        <taxon>Neoptera</taxon>
        <taxon>Endopterygota</taxon>
        <taxon>Diptera</taxon>
        <taxon>Nematocera</taxon>
        <taxon>Sciaroidea</taxon>
        <taxon>Sciaridae</taxon>
        <taxon>Pseudolycoriella</taxon>
    </lineage>
</organism>
<dbReference type="GO" id="GO:0005737">
    <property type="term" value="C:cytoplasm"/>
    <property type="evidence" value="ECO:0007669"/>
    <property type="project" value="TreeGrafter"/>
</dbReference>
<feature type="region of interest" description="Disordered" evidence="1">
    <location>
        <begin position="1429"/>
        <end position="1448"/>
    </location>
</feature>
<protein>
    <submittedName>
        <fullName evidence="3">Breast carcinoma-amplified sequence 3 like</fullName>
    </submittedName>
</protein>
<dbReference type="InterPro" id="IPR048382">
    <property type="entry name" value="BCAS3_WD40"/>
</dbReference>
<keyword evidence="4" id="KW-1185">Reference proteome</keyword>
<sequence>MSAVDSPKRSARSVPSTVPPQAVSDRTLLESVTGFINEVALTNIPQTDPKDAILWARFETAADVTDSTFGDDWDLEGGVAPPLLLLLGYGTGVQVWAIPANGEAVEVLSWRHGSVRALRILPLPITSTDENGDDVPDIFAAKRPLMAICDANTTGSGPQFCSVNFISLRDGDQVKSIKFKNPILDILGNRSVIVITFAERIAVFDAKTLDDRLTVTTCHPGTNFSPNPVALGTRWLAYAERKLLPSKRSSGGCDGDGVASYKANILNAAKSLGKGLLELGEQMAAGFTGTNSSATLTNSSNSTSNTEDIQPGVVTIMDTKYSIKENSPTTGAPISISGTDPIIAHFVAHSEAIVALAFDCSGMLLASADRRGHDFHVFRIQSHPSGPSLSAVHHLYILHRGDTTAKVQDIAFSLDSRWIAVSTLRGTTHVFPVTPYGGAAGVRTHGSPHVVNRLSRFHRSAGLDARANSPVHSDGSMNQISNAYNNPRVPPFPHPLIVLPLAQLRQPTILGISNHSQQAQKTGQSRQRLTSLGDDQAKPLRVCATFAKARAWLLEPPGASRDMSSLRMQRKAVDSLFIVASHGALIQYDLEPKHNSNIPKDKVCDDTAIELEVEPKAQWNLLRKECSNDSIQPPVPSESWLLKDRLVDTMSENEQADGDRDDRWLSQVEIITHAGPHRRLWMGPQFMFKTYNTLSGAPLSHIDSEAVEVGINNAGNRPARSNPMNMPLSGNGRSPVPVLIESGSCSSYEHSPRLVDQYRHNEHMGSDFSLGAGDSQLREDLADAMRESPGGHSRDSGLPSSSSSATRSVIVSIAKVVNPLGTVTTLTQSVTSDSDLDYGYVGDGDEFIHENCDEALFRPVVAVFGGSIGKSDDECHDRPNDIGQELIVPVIEKKNVIESRIKAVQENAAVDKIKKEKIKKEPEEKFKEPEKKERKKSDSKPPKFEAKLSGKKAEKTRKGSVSKTEEASEEIELKSDKSNKKLGSDSETTNIGEPETVVVKLPKKSQKKIAKLEEQRREITPPKTEEVDANVVKTKPRKISARSVEVDAEQIKETKNETKDSEKIRVDKQIEVPTSPSIEEAAKVKDEEKQKLIPQERISKKQPDKGPAGAFRWKDEAPSDSEEINEKNFEIFKRCKKQKKTQSVPDRQVDIDIADTSADYMEILNEELRSINADCSNIQESLFKDPVVATTFTVKKTGKKPSFTDVVSDSTCDKSPSSTKSTSYDLSTLEADKFSDVFAPLLPFDIDFEQLTFKDTTEEPISLINFESPSQDLEKIHTSSTITPTLDQIEKEKLVFALCGSLHCDDDDDDTLPLPPPPLVVPPLEGQDSDYKSLELDIDETYLSFEFPAPLDTTKDVEANSSDEDSSSQCKANKGEDGKYKAGMDEELQPLIGLTISGEHFDVAKEDEALPVEEEDDTINQIDVLKQALQMPEKQGVGNKKKSKKKRR</sequence>
<proteinExistence type="predicted"/>
<feature type="compositionally biased region" description="Basic and acidic residues" evidence="1">
    <location>
        <begin position="1373"/>
        <end position="1383"/>
    </location>
</feature>
<dbReference type="GO" id="GO:0042594">
    <property type="term" value="P:response to starvation"/>
    <property type="evidence" value="ECO:0007669"/>
    <property type="project" value="TreeGrafter"/>
</dbReference>
<accession>A0A9Q0MWB2</accession>